<feature type="transmembrane region" description="Helical" evidence="8">
    <location>
        <begin position="168"/>
        <end position="189"/>
    </location>
</feature>
<evidence type="ECO:0000256" key="8">
    <source>
        <dbReference type="SAM" id="Phobius"/>
    </source>
</evidence>
<feature type="transmembrane region" description="Helical" evidence="8">
    <location>
        <begin position="54"/>
        <end position="70"/>
    </location>
</feature>
<dbReference type="SMART" id="SM00793">
    <property type="entry name" value="AgrB"/>
    <property type="match status" value="1"/>
</dbReference>
<keyword evidence="2" id="KW-0673">Quorum sensing</keyword>
<accession>A0A853JP40</accession>
<gene>
    <name evidence="9" type="ORF">H0N91_12435</name>
</gene>
<evidence type="ECO:0000256" key="1">
    <source>
        <dbReference type="ARBA" id="ARBA00022475"/>
    </source>
</evidence>
<dbReference type="EMBL" id="JACCKS010000014">
    <property type="protein sequence ID" value="NZA38911.1"/>
    <property type="molecule type" value="Genomic_DNA"/>
</dbReference>
<dbReference type="GO" id="GO:0008233">
    <property type="term" value="F:peptidase activity"/>
    <property type="evidence" value="ECO:0007669"/>
    <property type="project" value="UniProtKB-KW"/>
</dbReference>
<evidence type="ECO:0000256" key="3">
    <source>
        <dbReference type="ARBA" id="ARBA00022670"/>
    </source>
</evidence>
<sequence length="199" mass="22650">MTGKIAEAITTSCVRKKIIKVDKQSVYRYGFELLISFFIHLTCFVTVAVISRRFLETFIFILAFASLRRYTGGYHAKTHIGCYGLTTFSLVIYLVLLQYTPFSYQLMFIRFNLMVYWSAIFFIAPVTCDQKPINAIQLSRIKKHMWIISAAVTILCVIGTLASKGLNLSYMLSLVSILVAISIFATSMLKVFKKTDTRS</sequence>
<keyword evidence="4 8" id="KW-0812">Transmembrane</keyword>
<keyword evidence="7 8" id="KW-0472">Membrane</keyword>
<keyword evidence="5" id="KW-0378">Hydrolase</keyword>
<dbReference type="GO" id="GO:0009372">
    <property type="term" value="P:quorum sensing"/>
    <property type="evidence" value="ECO:0007669"/>
    <property type="project" value="UniProtKB-KW"/>
</dbReference>
<dbReference type="Pfam" id="PF04647">
    <property type="entry name" value="AgrB"/>
    <property type="match status" value="1"/>
</dbReference>
<evidence type="ECO:0000256" key="5">
    <source>
        <dbReference type="ARBA" id="ARBA00022801"/>
    </source>
</evidence>
<evidence type="ECO:0000256" key="6">
    <source>
        <dbReference type="ARBA" id="ARBA00022989"/>
    </source>
</evidence>
<evidence type="ECO:0000256" key="2">
    <source>
        <dbReference type="ARBA" id="ARBA00022654"/>
    </source>
</evidence>
<dbReference type="GO" id="GO:0016020">
    <property type="term" value="C:membrane"/>
    <property type="evidence" value="ECO:0007669"/>
    <property type="project" value="InterPro"/>
</dbReference>
<protein>
    <submittedName>
        <fullName evidence="9">Accessory gene regulator B family protein</fullName>
    </submittedName>
</protein>
<reference evidence="9 10" key="1">
    <citation type="submission" date="2020-07" db="EMBL/GenBank/DDBJ databases">
        <title>Organ Donor 1.</title>
        <authorList>
            <person name="Marsh A.J."/>
            <person name="Azcarate-Peril M.A."/>
        </authorList>
    </citation>
    <scope>NUCLEOTIDE SEQUENCE [LARGE SCALE GENOMIC DNA]</scope>
    <source>
        <strain evidence="9 10">AMC0717</strain>
    </source>
</reference>
<organism evidence="9 10">
    <name type="scientific">Eubacterium callanderi</name>
    <dbReference type="NCBI Taxonomy" id="53442"/>
    <lineage>
        <taxon>Bacteria</taxon>
        <taxon>Bacillati</taxon>
        <taxon>Bacillota</taxon>
        <taxon>Clostridia</taxon>
        <taxon>Eubacteriales</taxon>
        <taxon>Eubacteriaceae</taxon>
        <taxon>Eubacterium</taxon>
    </lineage>
</organism>
<evidence type="ECO:0000313" key="10">
    <source>
        <dbReference type="Proteomes" id="UP000586254"/>
    </source>
</evidence>
<proteinExistence type="predicted"/>
<evidence type="ECO:0000313" key="9">
    <source>
        <dbReference type="EMBL" id="NZA38911.1"/>
    </source>
</evidence>
<name>A0A853JP40_9FIRM</name>
<dbReference type="InterPro" id="IPR006741">
    <property type="entry name" value="AgrB"/>
</dbReference>
<evidence type="ECO:0000256" key="4">
    <source>
        <dbReference type="ARBA" id="ARBA00022692"/>
    </source>
</evidence>
<feature type="transmembrane region" description="Helical" evidence="8">
    <location>
        <begin position="82"/>
        <end position="100"/>
    </location>
</feature>
<dbReference type="RefSeq" id="WP_180493598.1">
    <property type="nucleotide sequence ID" value="NZ_JACCKS010000014.1"/>
</dbReference>
<feature type="transmembrane region" description="Helical" evidence="8">
    <location>
        <begin position="26"/>
        <end position="48"/>
    </location>
</feature>
<dbReference type="Proteomes" id="UP000586254">
    <property type="component" value="Unassembled WGS sequence"/>
</dbReference>
<evidence type="ECO:0000256" key="7">
    <source>
        <dbReference type="ARBA" id="ARBA00023136"/>
    </source>
</evidence>
<keyword evidence="1" id="KW-1003">Cell membrane</keyword>
<dbReference type="AlphaFoldDB" id="A0A853JP40"/>
<feature type="transmembrane region" description="Helical" evidence="8">
    <location>
        <begin position="106"/>
        <end position="124"/>
    </location>
</feature>
<comment type="caution">
    <text evidence="9">The sequence shown here is derived from an EMBL/GenBank/DDBJ whole genome shotgun (WGS) entry which is preliminary data.</text>
</comment>
<dbReference type="GO" id="GO:0006508">
    <property type="term" value="P:proteolysis"/>
    <property type="evidence" value="ECO:0007669"/>
    <property type="project" value="UniProtKB-KW"/>
</dbReference>
<feature type="transmembrane region" description="Helical" evidence="8">
    <location>
        <begin position="145"/>
        <end position="162"/>
    </location>
</feature>
<keyword evidence="3" id="KW-0645">Protease</keyword>
<keyword evidence="6 8" id="KW-1133">Transmembrane helix</keyword>